<dbReference type="EMBL" id="JXTC01000300">
    <property type="protein sequence ID" value="PON67910.1"/>
    <property type="molecule type" value="Genomic_DNA"/>
</dbReference>
<comment type="caution">
    <text evidence="9">The sequence shown here is derived from an EMBL/GenBank/DDBJ whole genome shotgun (WGS) entry which is preliminary data.</text>
</comment>
<dbReference type="GO" id="GO:0061809">
    <property type="term" value="F:NAD+ nucleosidase activity, cyclic ADP-ribose generating"/>
    <property type="evidence" value="ECO:0007669"/>
    <property type="project" value="UniProtKB-EC"/>
</dbReference>
<accession>A0A2P5D3N3</accession>
<dbReference type="InterPro" id="IPR000157">
    <property type="entry name" value="TIR_dom"/>
</dbReference>
<dbReference type="OrthoDB" id="1930487at2759"/>
<dbReference type="SUPFAM" id="SSF52540">
    <property type="entry name" value="P-loop containing nucleoside triphosphate hydrolases"/>
    <property type="match status" value="1"/>
</dbReference>
<reference evidence="10" key="1">
    <citation type="submission" date="2016-06" db="EMBL/GenBank/DDBJ databases">
        <title>Parallel loss of symbiosis genes in relatives of nitrogen-fixing non-legume Parasponia.</title>
        <authorList>
            <person name="Van Velzen R."/>
            <person name="Holmer R."/>
            <person name="Bu F."/>
            <person name="Rutten L."/>
            <person name="Van Zeijl A."/>
            <person name="Liu W."/>
            <person name="Santuari L."/>
            <person name="Cao Q."/>
            <person name="Sharma T."/>
            <person name="Shen D."/>
            <person name="Roswanjaya Y."/>
            <person name="Wardhani T."/>
            <person name="Kalhor M.S."/>
            <person name="Jansen J."/>
            <person name="Van den Hoogen J."/>
            <person name="Gungor B."/>
            <person name="Hartog M."/>
            <person name="Hontelez J."/>
            <person name="Verver J."/>
            <person name="Yang W.-C."/>
            <person name="Schijlen E."/>
            <person name="Repin R."/>
            <person name="Schilthuizen M."/>
            <person name="Schranz E."/>
            <person name="Heidstra R."/>
            <person name="Miyata K."/>
            <person name="Fedorova E."/>
            <person name="Kohlen W."/>
            <person name="Bisseling T."/>
            <person name="Smit S."/>
            <person name="Geurts R."/>
        </authorList>
    </citation>
    <scope>NUCLEOTIDE SEQUENCE [LARGE SCALE GENOMIC DNA]</scope>
    <source>
        <strain evidence="10">cv. RG33-2</strain>
    </source>
</reference>
<evidence type="ECO:0000256" key="5">
    <source>
        <dbReference type="ARBA" id="ARBA00022821"/>
    </source>
</evidence>
<dbReference type="SUPFAM" id="SSF52200">
    <property type="entry name" value="Toll/Interleukin receptor TIR domain"/>
    <property type="match status" value="1"/>
</dbReference>
<evidence type="ECO:0000313" key="10">
    <source>
        <dbReference type="Proteomes" id="UP000237000"/>
    </source>
</evidence>
<dbReference type="Pfam" id="PF07725">
    <property type="entry name" value="LRR_3"/>
    <property type="match status" value="1"/>
</dbReference>
<evidence type="ECO:0000313" key="9">
    <source>
        <dbReference type="EMBL" id="PON67910.1"/>
    </source>
</evidence>
<dbReference type="InterPro" id="IPR032675">
    <property type="entry name" value="LRR_dom_sf"/>
</dbReference>
<dbReference type="Pfam" id="PF23286">
    <property type="entry name" value="LRR_13"/>
    <property type="match status" value="1"/>
</dbReference>
<keyword evidence="10" id="KW-1185">Reference proteome</keyword>
<dbReference type="PROSITE" id="PS50104">
    <property type="entry name" value="TIR"/>
    <property type="match status" value="1"/>
</dbReference>
<keyword evidence="2" id="KW-0433">Leucine-rich repeat</keyword>
<dbReference type="SMART" id="SM00255">
    <property type="entry name" value="TIR"/>
    <property type="match status" value="1"/>
</dbReference>
<evidence type="ECO:0000256" key="3">
    <source>
        <dbReference type="ARBA" id="ARBA00022737"/>
    </source>
</evidence>
<dbReference type="InterPro" id="IPR035897">
    <property type="entry name" value="Toll_tir_struct_dom_sf"/>
</dbReference>
<evidence type="ECO:0000256" key="7">
    <source>
        <dbReference type="ARBA" id="ARBA00047304"/>
    </source>
</evidence>
<evidence type="ECO:0000256" key="2">
    <source>
        <dbReference type="ARBA" id="ARBA00022614"/>
    </source>
</evidence>
<organism evidence="9 10">
    <name type="scientific">Trema orientale</name>
    <name type="common">Charcoal tree</name>
    <name type="synonym">Celtis orientalis</name>
    <dbReference type="NCBI Taxonomy" id="63057"/>
    <lineage>
        <taxon>Eukaryota</taxon>
        <taxon>Viridiplantae</taxon>
        <taxon>Streptophyta</taxon>
        <taxon>Embryophyta</taxon>
        <taxon>Tracheophyta</taxon>
        <taxon>Spermatophyta</taxon>
        <taxon>Magnoliopsida</taxon>
        <taxon>eudicotyledons</taxon>
        <taxon>Gunneridae</taxon>
        <taxon>Pentapetalae</taxon>
        <taxon>rosids</taxon>
        <taxon>fabids</taxon>
        <taxon>Rosales</taxon>
        <taxon>Cannabaceae</taxon>
        <taxon>Trema</taxon>
    </lineage>
</organism>
<dbReference type="InterPro" id="IPR027417">
    <property type="entry name" value="P-loop_NTPase"/>
</dbReference>
<feature type="domain" description="TIR" evidence="8">
    <location>
        <begin position="18"/>
        <end position="184"/>
    </location>
</feature>
<dbReference type="FunFam" id="3.40.50.10140:FF:000007">
    <property type="entry name" value="Disease resistance protein (TIR-NBS-LRR class)"/>
    <property type="match status" value="1"/>
</dbReference>
<dbReference type="Pfam" id="PF20160">
    <property type="entry name" value="C-JID"/>
    <property type="match status" value="1"/>
</dbReference>
<evidence type="ECO:0000256" key="4">
    <source>
        <dbReference type="ARBA" id="ARBA00022801"/>
    </source>
</evidence>
<dbReference type="InterPro" id="IPR002182">
    <property type="entry name" value="NB-ARC"/>
</dbReference>
<dbReference type="InterPro" id="IPR044974">
    <property type="entry name" value="Disease_R_plants"/>
</dbReference>
<dbReference type="Pfam" id="PF01582">
    <property type="entry name" value="TIR"/>
    <property type="match status" value="1"/>
</dbReference>
<dbReference type="InParanoid" id="A0A2P5D3N3"/>
<name>A0A2P5D3N3_TREOI</name>
<dbReference type="PRINTS" id="PR00364">
    <property type="entry name" value="DISEASERSIST"/>
</dbReference>
<dbReference type="AlphaFoldDB" id="A0A2P5D3N3"/>
<dbReference type="Gene3D" id="3.80.10.10">
    <property type="entry name" value="Ribonuclease Inhibitor"/>
    <property type="match status" value="3"/>
</dbReference>
<keyword evidence="6" id="KW-0520">NAD</keyword>
<sequence>MDPNNQVPLLASASAYRKKIDVFISFRGEDTRNNFTSHLHTALVDKNIDTFIDDKLVRGDEISQALLDAIEDSHISIIIFSKNYANSSWCLDELVHILRCKEKNNQIVLPIFYHITPSDVRKQQGSYADAFAKLEERFKDQIIHKWRAALAAASNLSGWDQDPSNTRSDSELVESIVKDIMEKLRKLNPTSSSDHSKGLVGIDKCIEDIKSLLSHAPIVGIWGMGGLGKTTLANAIFKEFHPQFERHYFLANVREEMERHGATYLRKLFFGELSKEKDLDLGNLQYLKQRLCHKKLLIVLDDVDDLKQYEDLVEDWDWLDSESRVLITSRDQQVLRNIINGVNDQIYNIKELNENDALQLFCLYAFKRNFPAETYTEMSKKFVNYAQGVPLALKVLGSHLHTKRKEEWVSAYNKLKKAPNKRIVDVLKISFNGLDNKQKEIFLDIACFFQGHNKDDVKNILDDGGCFVDVIRDLVDKSLITVDNYKLRVHDLLQEMSWEIARGYKEFGKHSRLWVLDHIFHVLKNNTGTAKIEGIFLNYDYRNTEKLHLEPDVFQKMPSLRLLKIDSSIRRFHFPQGLHSFPDALRYLKWHDYPLNSLGSHFTPCNLVKLEMPFSKLEKLWNEFQPGPQNLRYVNLSFSKNLTCLPDLFRSNLRRLNLEGCTSLVELPPLRFQNVLTEEETKQIDNHVEFIRDEIYGEEYSFSNYEHFGNIELLDSQWKGRIDDYILDLQGCSNLKTLSKMSANRVHICLRSTAIEELHSSIWSVNNLVVIDLKDCKYLKNLPSSICNLGSLEYLEMGGCSSINKFPELPKNIRAVNLSRTSIVQVSESSFKCLPHLNILYMNNCTQLKSLPKSICELKSLMRLCLSGCSQMESFPEILKPMENLKDLVLEGTRIIEIPSSIHNLVMLETLILRGCKNLKYVPANIYNMCNLDYLVVYECPNLQSFPYHSFSSLQVLDPSGTTTVELPFCISQMLCEFKCRGSCAGKSVFFVLTYLDEFNPSVGSASFTQYWYEFWKRLLYCECLIFYTIHNILMTQYFLYEVLIGEQDFGHPRIIFCYSGNSIPQWFTYQSMGSSIDVSLSPLPQSIDFLGFALCIVVDIDHCFSDPKHFDIGCKCRFKTDNGEIAKYDWTLQKEHVAHSDDDSNLESNVLDWSSDLVFIWNLYTNCLGYYFPTGAVFEFYVRQSVSEDSKLRIKQCGIRKLFRQDARKLDFIEHVPRY</sequence>
<dbReference type="EC" id="3.2.2.6" evidence="1"/>
<evidence type="ECO:0000259" key="8">
    <source>
        <dbReference type="PROSITE" id="PS50104"/>
    </source>
</evidence>
<dbReference type="Gene3D" id="3.40.50.300">
    <property type="entry name" value="P-loop containing nucleotide triphosphate hydrolases"/>
    <property type="match status" value="1"/>
</dbReference>
<dbReference type="InterPro" id="IPR042197">
    <property type="entry name" value="Apaf_helical"/>
</dbReference>
<dbReference type="Pfam" id="PF23282">
    <property type="entry name" value="WHD_ROQ1"/>
    <property type="match status" value="1"/>
</dbReference>
<dbReference type="GO" id="GO:0007165">
    <property type="term" value="P:signal transduction"/>
    <property type="evidence" value="ECO:0007669"/>
    <property type="project" value="InterPro"/>
</dbReference>
<dbReference type="PANTHER" id="PTHR11017:SF479">
    <property type="entry name" value="DISEASE RESISTANCE PROTEIN (TIR-NBS-LRR CLASS) FAMILY"/>
    <property type="match status" value="1"/>
</dbReference>
<dbReference type="Gene3D" id="3.40.50.10140">
    <property type="entry name" value="Toll/interleukin-1 receptor homology (TIR) domain"/>
    <property type="match status" value="1"/>
</dbReference>
<dbReference type="Gene3D" id="1.10.8.430">
    <property type="entry name" value="Helical domain of apoptotic protease-activating factors"/>
    <property type="match status" value="1"/>
</dbReference>
<proteinExistence type="predicted"/>
<keyword evidence="4" id="KW-0378">Hydrolase</keyword>
<dbReference type="InterPro" id="IPR011713">
    <property type="entry name" value="Leu-rich_rpt_3"/>
</dbReference>
<dbReference type="Proteomes" id="UP000237000">
    <property type="component" value="Unassembled WGS sequence"/>
</dbReference>
<evidence type="ECO:0000256" key="6">
    <source>
        <dbReference type="ARBA" id="ARBA00023027"/>
    </source>
</evidence>
<dbReference type="InterPro" id="IPR045344">
    <property type="entry name" value="C-JID"/>
</dbReference>
<dbReference type="InterPro" id="IPR058192">
    <property type="entry name" value="WHD_ROQ1-like"/>
</dbReference>
<comment type="catalytic activity">
    <reaction evidence="7">
        <text>NAD(+) + H2O = ADP-D-ribose + nicotinamide + H(+)</text>
        <dbReference type="Rhea" id="RHEA:16301"/>
        <dbReference type="ChEBI" id="CHEBI:15377"/>
        <dbReference type="ChEBI" id="CHEBI:15378"/>
        <dbReference type="ChEBI" id="CHEBI:17154"/>
        <dbReference type="ChEBI" id="CHEBI:57540"/>
        <dbReference type="ChEBI" id="CHEBI:57967"/>
        <dbReference type="EC" id="3.2.2.6"/>
    </reaction>
    <physiologicalReaction direction="left-to-right" evidence="7">
        <dbReference type="Rhea" id="RHEA:16302"/>
    </physiologicalReaction>
</comment>
<keyword evidence="3" id="KW-0677">Repeat</keyword>
<dbReference type="PANTHER" id="PTHR11017">
    <property type="entry name" value="LEUCINE-RICH REPEAT-CONTAINING PROTEIN"/>
    <property type="match status" value="1"/>
</dbReference>
<gene>
    <name evidence="9" type="primary">TorTNL11</name>
    <name evidence="9" type="ORF">TorRG33x02_263450</name>
</gene>
<dbReference type="Pfam" id="PF00931">
    <property type="entry name" value="NB-ARC"/>
    <property type="match status" value="1"/>
</dbReference>
<evidence type="ECO:0000256" key="1">
    <source>
        <dbReference type="ARBA" id="ARBA00011982"/>
    </source>
</evidence>
<dbReference type="SUPFAM" id="SSF52058">
    <property type="entry name" value="L domain-like"/>
    <property type="match status" value="1"/>
</dbReference>
<dbReference type="InterPro" id="IPR058546">
    <property type="entry name" value="RPS4B/Roq1-like_LRR"/>
</dbReference>
<dbReference type="FunFam" id="1.10.8.430:FF:000002">
    <property type="entry name" value="Disease resistance protein (TIR-NBS-LRR class)"/>
    <property type="match status" value="1"/>
</dbReference>
<dbReference type="GO" id="GO:0006952">
    <property type="term" value="P:defense response"/>
    <property type="evidence" value="ECO:0007669"/>
    <property type="project" value="InterPro"/>
</dbReference>
<dbReference type="GO" id="GO:0043531">
    <property type="term" value="F:ADP binding"/>
    <property type="evidence" value="ECO:0007669"/>
    <property type="project" value="InterPro"/>
</dbReference>
<keyword evidence="5" id="KW-0611">Plant defense</keyword>
<dbReference type="FunCoup" id="A0A2P5D3N3">
    <property type="interactions" value="151"/>
</dbReference>
<protein>
    <recommendedName>
        <fullName evidence="1">ADP-ribosyl cyclase/cyclic ADP-ribose hydrolase</fullName>
        <ecNumber evidence="1">3.2.2.6</ecNumber>
    </recommendedName>
</protein>